<evidence type="ECO:0000256" key="3">
    <source>
        <dbReference type="ARBA" id="ARBA00022448"/>
    </source>
</evidence>
<evidence type="ECO:0000256" key="7">
    <source>
        <dbReference type="RuleBase" id="RU003346"/>
    </source>
</evidence>
<dbReference type="InterPro" id="IPR005829">
    <property type="entry name" value="Sugar_transporter_CS"/>
</dbReference>
<dbReference type="OrthoDB" id="6612291at2759"/>
<evidence type="ECO:0000313" key="11">
    <source>
        <dbReference type="EMBL" id="KAF2118421.1"/>
    </source>
</evidence>
<reference evidence="11" key="1">
    <citation type="journal article" date="2020" name="Stud. Mycol.">
        <title>101 Dothideomycetes genomes: a test case for predicting lifestyles and emergence of pathogens.</title>
        <authorList>
            <person name="Haridas S."/>
            <person name="Albert R."/>
            <person name="Binder M."/>
            <person name="Bloem J."/>
            <person name="Labutti K."/>
            <person name="Salamov A."/>
            <person name="Andreopoulos B."/>
            <person name="Baker S."/>
            <person name="Barry K."/>
            <person name="Bills G."/>
            <person name="Bluhm B."/>
            <person name="Cannon C."/>
            <person name="Castanera R."/>
            <person name="Culley D."/>
            <person name="Daum C."/>
            <person name="Ezra D."/>
            <person name="Gonzalez J."/>
            <person name="Henrissat B."/>
            <person name="Kuo A."/>
            <person name="Liang C."/>
            <person name="Lipzen A."/>
            <person name="Lutzoni F."/>
            <person name="Magnuson J."/>
            <person name="Mondo S."/>
            <person name="Nolan M."/>
            <person name="Ohm R."/>
            <person name="Pangilinan J."/>
            <person name="Park H.-J."/>
            <person name="Ramirez L."/>
            <person name="Alfaro M."/>
            <person name="Sun H."/>
            <person name="Tritt A."/>
            <person name="Yoshinaga Y."/>
            <person name="Zwiers L.-H."/>
            <person name="Turgeon B."/>
            <person name="Goodwin S."/>
            <person name="Spatafora J."/>
            <person name="Crous P."/>
            <person name="Grigoriev I."/>
        </authorList>
    </citation>
    <scope>NUCLEOTIDE SEQUENCE</scope>
    <source>
        <strain evidence="11">CBS 627.86</strain>
    </source>
</reference>
<name>A0A6A5ZJJ3_9PLEO</name>
<dbReference type="PANTHER" id="PTHR48022:SF4">
    <property type="entry name" value="MAJOR FACILITATOR SUPERFAMILY (MFS) PROFILE DOMAIN-CONTAINING PROTEIN-RELATED"/>
    <property type="match status" value="1"/>
</dbReference>
<proteinExistence type="inferred from homology"/>
<evidence type="ECO:0000256" key="8">
    <source>
        <dbReference type="SAM" id="MobiDB-lite"/>
    </source>
</evidence>
<feature type="transmembrane region" description="Helical" evidence="9">
    <location>
        <begin position="432"/>
        <end position="451"/>
    </location>
</feature>
<feature type="transmembrane region" description="Helical" evidence="9">
    <location>
        <begin position="262"/>
        <end position="285"/>
    </location>
</feature>
<dbReference type="PRINTS" id="PR00171">
    <property type="entry name" value="SUGRTRNSPORT"/>
</dbReference>
<dbReference type="FunFam" id="1.20.1250.20:FF:000090">
    <property type="entry name" value="MFS sugar transporter, putative"/>
    <property type="match status" value="1"/>
</dbReference>
<dbReference type="AlphaFoldDB" id="A0A6A5ZJJ3"/>
<gene>
    <name evidence="11" type="ORF">BDV96DRAFT_611139</name>
</gene>
<feature type="transmembrane region" description="Helical" evidence="9">
    <location>
        <begin position="329"/>
        <end position="348"/>
    </location>
</feature>
<dbReference type="PROSITE" id="PS50850">
    <property type="entry name" value="MFS"/>
    <property type="match status" value="1"/>
</dbReference>
<evidence type="ECO:0000256" key="9">
    <source>
        <dbReference type="SAM" id="Phobius"/>
    </source>
</evidence>
<protein>
    <submittedName>
        <fullName evidence="11">General substrate transporter</fullName>
    </submittedName>
</protein>
<dbReference type="SUPFAM" id="SSF103473">
    <property type="entry name" value="MFS general substrate transporter"/>
    <property type="match status" value="1"/>
</dbReference>
<comment type="subcellular location">
    <subcellularLocation>
        <location evidence="1">Membrane</location>
        <topology evidence="1">Multi-pass membrane protein</topology>
    </subcellularLocation>
</comment>
<feature type="transmembrane region" description="Helical" evidence="9">
    <location>
        <begin position="84"/>
        <end position="102"/>
    </location>
</feature>
<keyword evidence="3 7" id="KW-0813">Transport</keyword>
<dbReference type="InterPro" id="IPR005828">
    <property type="entry name" value="MFS_sugar_transport-like"/>
</dbReference>
<sequence length="505" mass="55695">MGTPLGNVRAFFLAGVCCIGSFLFAYDTGIIGGILVLPSFQKDFRYSNAAKTNVNSNSNSLLQAGAFFSCFFIWPFTARYGRRWSIALASLIFCIGAIIQTINTHHIAAFYVARVISGVGVGMATVMIPMYSAEMAPKHIRGRMGSMFQFFFTLGVMTSYWVTYAVSVHIKPSSRQWQIPIGLQLVPGGLLGLGMLFLKESVRFLAKKGRNEEALESLIWIRGGDSEEVREEMDQIIAGVEAEHLQTEGFKWKEVIQPANRYRLFITVTIQIGVQLTGNTSLAYYAPQVFAAVGAGDSKLLITGFFGVVKVVACGLFLIFLVDRIGRRWALMSGAFVMGSCMLIIALITKTHPPSATGGIKPAGVASITMIYLEAMAYNSSWGPVPWLYMGEIFNTRFREAGIAIGTATQWLFNFAFSQITPHAVANLGWRTFLMFCIFNWSLVFYAYFFVKETAKKSLEEMDALFAAKGANPDIAALEDAKLGPRRINSQDGTQTPEHSLHNGR</sequence>
<dbReference type="NCBIfam" id="TIGR00879">
    <property type="entry name" value="SP"/>
    <property type="match status" value="1"/>
</dbReference>
<evidence type="ECO:0000256" key="1">
    <source>
        <dbReference type="ARBA" id="ARBA00004141"/>
    </source>
</evidence>
<dbReference type="GO" id="GO:0016020">
    <property type="term" value="C:membrane"/>
    <property type="evidence" value="ECO:0007669"/>
    <property type="project" value="UniProtKB-SubCell"/>
</dbReference>
<feature type="compositionally biased region" description="Polar residues" evidence="8">
    <location>
        <begin position="488"/>
        <end position="498"/>
    </location>
</feature>
<organism evidence="11 12">
    <name type="scientific">Lophiotrema nucula</name>
    <dbReference type="NCBI Taxonomy" id="690887"/>
    <lineage>
        <taxon>Eukaryota</taxon>
        <taxon>Fungi</taxon>
        <taxon>Dikarya</taxon>
        <taxon>Ascomycota</taxon>
        <taxon>Pezizomycotina</taxon>
        <taxon>Dothideomycetes</taxon>
        <taxon>Pleosporomycetidae</taxon>
        <taxon>Pleosporales</taxon>
        <taxon>Lophiotremataceae</taxon>
        <taxon>Lophiotrema</taxon>
    </lineage>
</organism>
<dbReference type="InterPro" id="IPR003663">
    <property type="entry name" value="Sugar/inositol_transpt"/>
</dbReference>
<dbReference type="InterPro" id="IPR036259">
    <property type="entry name" value="MFS_trans_sf"/>
</dbReference>
<dbReference type="EMBL" id="ML977317">
    <property type="protein sequence ID" value="KAF2118421.1"/>
    <property type="molecule type" value="Genomic_DNA"/>
</dbReference>
<feature type="transmembrane region" description="Helical" evidence="9">
    <location>
        <begin position="148"/>
        <end position="167"/>
    </location>
</feature>
<evidence type="ECO:0000256" key="5">
    <source>
        <dbReference type="ARBA" id="ARBA00022989"/>
    </source>
</evidence>
<evidence type="ECO:0000259" key="10">
    <source>
        <dbReference type="PROSITE" id="PS50850"/>
    </source>
</evidence>
<keyword evidence="12" id="KW-1185">Reference proteome</keyword>
<dbReference type="PROSITE" id="PS00216">
    <property type="entry name" value="SUGAR_TRANSPORT_1"/>
    <property type="match status" value="1"/>
</dbReference>
<evidence type="ECO:0000256" key="6">
    <source>
        <dbReference type="ARBA" id="ARBA00023136"/>
    </source>
</evidence>
<feature type="transmembrane region" description="Helical" evidence="9">
    <location>
        <begin position="179"/>
        <end position="198"/>
    </location>
</feature>
<comment type="similarity">
    <text evidence="2 7">Belongs to the major facilitator superfamily. Sugar transporter (TC 2.A.1.1) family.</text>
</comment>
<feature type="transmembrane region" description="Helical" evidence="9">
    <location>
        <begin position="300"/>
        <end position="322"/>
    </location>
</feature>
<keyword evidence="4 9" id="KW-0812">Transmembrane</keyword>
<dbReference type="InterPro" id="IPR020846">
    <property type="entry name" value="MFS_dom"/>
</dbReference>
<dbReference type="InterPro" id="IPR050360">
    <property type="entry name" value="MFS_Sugar_Transporters"/>
</dbReference>
<evidence type="ECO:0000256" key="2">
    <source>
        <dbReference type="ARBA" id="ARBA00010992"/>
    </source>
</evidence>
<feature type="region of interest" description="Disordered" evidence="8">
    <location>
        <begin position="482"/>
        <end position="505"/>
    </location>
</feature>
<dbReference type="GO" id="GO:0005351">
    <property type="term" value="F:carbohydrate:proton symporter activity"/>
    <property type="evidence" value="ECO:0007669"/>
    <property type="project" value="TreeGrafter"/>
</dbReference>
<keyword evidence="5 9" id="KW-1133">Transmembrane helix</keyword>
<dbReference type="PROSITE" id="PS00217">
    <property type="entry name" value="SUGAR_TRANSPORT_2"/>
    <property type="match status" value="1"/>
</dbReference>
<feature type="transmembrane region" description="Helical" evidence="9">
    <location>
        <begin position="108"/>
        <end position="128"/>
    </location>
</feature>
<keyword evidence="6 9" id="KW-0472">Membrane</keyword>
<evidence type="ECO:0000313" key="12">
    <source>
        <dbReference type="Proteomes" id="UP000799770"/>
    </source>
</evidence>
<dbReference type="PANTHER" id="PTHR48022">
    <property type="entry name" value="PLASTIDIC GLUCOSE TRANSPORTER 4"/>
    <property type="match status" value="1"/>
</dbReference>
<dbReference type="Pfam" id="PF00083">
    <property type="entry name" value="Sugar_tr"/>
    <property type="match status" value="1"/>
</dbReference>
<feature type="transmembrane region" description="Helical" evidence="9">
    <location>
        <begin position="12"/>
        <end position="40"/>
    </location>
</feature>
<feature type="domain" description="Major facilitator superfamily (MFS) profile" evidence="10">
    <location>
        <begin position="13"/>
        <end position="455"/>
    </location>
</feature>
<feature type="transmembrane region" description="Helical" evidence="9">
    <location>
        <begin position="60"/>
        <end position="77"/>
    </location>
</feature>
<dbReference type="Gene3D" id="1.20.1250.20">
    <property type="entry name" value="MFS general substrate transporter like domains"/>
    <property type="match status" value="1"/>
</dbReference>
<accession>A0A6A5ZJJ3</accession>
<evidence type="ECO:0000256" key="4">
    <source>
        <dbReference type="ARBA" id="ARBA00022692"/>
    </source>
</evidence>
<dbReference type="Proteomes" id="UP000799770">
    <property type="component" value="Unassembled WGS sequence"/>
</dbReference>